<dbReference type="Pfam" id="PF00440">
    <property type="entry name" value="TetR_N"/>
    <property type="match status" value="1"/>
</dbReference>
<gene>
    <name evidence="4" type="ORF">AB1207_04235</name>
</gene>
<dbReference type="PRINTS" id="PR00455">
    <property type="entry name" value="HTHTETR"/>
</dbReference>
<dbReference type="InterPro" id="IPR050109">
    <property type="entry name" value="HTH-type_TetR-like_transc_reg"/>
</dbReference>
<feature type="DNA-binding region" description="H-T-H motif" evidence="2">
    <location>
        <begin position="34"/>
        <end position="53"/>
    </location>
</feature>
<keyword evidence="5" id="KW-1185">Reference proteome</keyword>
<keyword evidence="1 2" id="KW-0238">DNA-binding</keyword>
<dbReference type="PANTHER" id="PTHR30055">
    <property type="entry name" value="HTH-TYPE TRANSCRIPTIONAL REGULATOR RUTR"/>
    <property type="match status" value="1"/>
</dbReference>
<accession>A0ABV3P2T6</accession>
<dbReference type="InterPro" id="IPR001647">
    <property type="entry name" value="HTH_TetR"/>
</dbReference>
<name>A0ABV3P2T6_9ACTN</name>
<dbReference type="InterPro" id="IPR009057">
    <property type="entry name" value="Homeodomain-like_sf"/>
</dbReference>
<dbReference type="Gene3D" id="1.10.357.10">
    <property type="entry name" value="Tetracycline Repressor, domain 2"/>
    <property type="match status" value="1"/>
</dbReference>
<sequence length="236" mass="24659">MTVSTEDVERDGVRLRLIRVASSLLADKGTAAVTTRAVAQAAGMQAPAIYRLFGDKDGLLEAVAEHVMDGYVAEKSAHVAATESDPVADLHAGWTSHVEFGLANPALFRFLHDPERAPSPATEAGLEVLRTRVHRVAAAGRLRVSEARAVAMVHAAGTGAVTTLLAAPTADRDPGLADALWDAVSRAILTDGAPVEAGAARTVAFRATAAELPGLSDAEKSLLEEWLQRSIEAAQG</sequence>
<reference evidence="4 5" key="1">
    <citation type="submission" date="2024-07" db="EMBL/GenBank/DDBJ databases">
        <authorList>
            <person name="Thanompreechachai J."/>
            <person name="Duangmal K."/>
        </authorList>
    </citation>
    <scope>NUCLEOTIDE SEQUENCE [LARGE SCALE GENOMIC DNA]</scope>
    <source>
        <strain evidence="4 5">KCTC 19886</strain>
    </source>
</reference>
<dbReference type="Proteomes" id="UP001555826">
    <property type="component" value="Unassembled WGS sequence"/>
</dbReference>
<dbReference type="SUPFAM" id="SSF46689">
    <property type="entry name" value="Homeodomain-like"/>
    <property type="match status" value="1"/>
</dbReference>
<evidence type="ECO:0000313" key="5">
    <source>
        <dbReference type="Proteomes" id="UP001555826"/>
    </source>
</evidence>
<dbReference type="EMBL" id="JBFNQN010000003">
    <property type="protein sequence ID" value="MEW9263947.1"/>
    <property type="molecule type" value="Genomic_DNA"/>
</dbReference>
<evidence type="ECO:0000313" key="4">
    <source>
        <dbReference type="EMBL" id="MEW9263947.1"/>
    </source>
</evidence>
<evidence type="ECO:0000259" key="3">
    <source>
        <dbReference type="PROSITE" id="PS50977"/>
    </source>
</evidence>
<dbReference type="RefSeq" id="WP_367636551.1">
    <property type="nucleotide sequence ID" value="NZ_JBFNQN010000003.1"/>
</dbReference>
<evidence type="ECO:0000256" key="2">
    <source>
        <dbReference type="PROSITE-ProRule" id="PRU00335"/>
    </source>
</evidence>
<organism evidence="4 5">
    <name type="scientific">Kineococcus endophyticus</name>
    <dbReference type="NCBI Taxonomy" id="1181883"/>
    <lineage>
        <taxon>Bacteria</taxon>
        <taxon>Bacillati</taxon>
        <taxon>Actinomycetota</taxon>
        <taxon>Actinomycetes</taxon>
        <taxon>Kineosporiales</taxon>
        <taxon>Kineosporiaceae</taxon>
        <taxon>Kineococcus</taxon>
    </lineage>
</organism>
<evidence type="ECO:0000256" key="1">
    <source>
        <dbReference type="ARBA" id="ARBA00023125"/>
    </source>
</evidence>
<comment type="caution">
    <text evidence="4">The sequence shown here is derived from an EMBL/GenBank/DDBJ whole genome shotgun (WGS) entry which is preliminary data.</text>
</comment>
<proteinExistence type="predicted"/>
<feature type="domain" description="HTH tetR-type" evidence="3">
    <location>
        <begin position="11"/>
        <end position="71"/>
    </location>
</feature>
<protein>
    <submittedName>
        <fullName evidence="4">TetR/AcrR family transcriptional regulator</fullName>
    </submittedName>
</protein>
<dbReference type="PROSITE" id="PS50977">
    <property type="entry name" value="HTH_TETR_2"/>
    <property type="match status" value="1"/>
</dbReference>
<dbReference type="PANTHER" id="PTHR30055:SF220">
    <property type="entry name" value="TETR-FAMILY REGULATORY PROTEIN"/>
    <property type="match status" value="1"/>
</dbReference>